<dbReference type="InterPro" id="IPR018211">
    <property type="entry name" value="ADH_Fe_CS"/>
</dbReference>
<evidence type="ECO:0000256" key="4">
    <source>
        <dbReference type="ARBA" id="ARBA00023027"/>
    </source>
</evidence>
<keyword evidence="4" id="KW-0520">NAD</keyword>
<dbReference type="Proteomes" id="UP001501671">
    <property type="component" value="Unassembled WGS sequence"/>
</dbReference>
<protein>
    <submittedName>
        <fullName evidence="7">Iron-containing alcohol dehydrogenase</fullName>
    </submittedName>
</protein>
<comment type="cofactor">
    <cofactor evidence="1">
        <name>Fe cation</name>
        <dbReference type="ChEBI" id="CHEBI:24875"/>
    </cofactor>
</comment>
<dbReference type="InterPro" id="IPR056798">
    <property type="entry name" value="ADH_Fe_C"/>
</dbReference>
<evidence type="ECO:0000313" key="7">
    <source>
        <dbReference type="EMBL" id="GAA4321089.1"/>
    </source>
</evidence>
<evidence type="ECO:0000259" key="5">
    <source>
        <dbReference type="Pfam" id="PF00465"/>
    </source>
</evidence>
<dbReference type="PANTHER" id="PTHR11496:SF102">
    <property type="entry name" value="ALCOHOL DEHYDROGENASE 4"/>
    <property type="match status" value="1"/>
</dbReference>
<evidence type="ECO:0000256" key="3">
    <source>
        <dbReference type="ARBA" id="ARBA00023002"/>
    </source>
</evidence>
<name>A0ABP8GB85_9BURK</name>
<organism evidence="7 8">
    <name type="scientific">Pigmentiphaga soli</name>
    <dbReference type="NCBI Taxonomy" id="1007095"/>
    <lineage>
        <taxon>Bacteria</taxon>
        <taxon>Pseudomonadati</taxon>
        <taxon>Pseudomonadota</taxon>
        <taxon>Betaproteobacteria</taxon>
        <taxon>Burkholderiales</taxon>
        <taxon>Alcaligenaceae</taxon>
        <taxon>Pigmentiphaga</taxon>
    </lineage>
</organism>
<feature type="domain" description="Alcohol dehydrogenase iron-type/glycerol dehydrogenase GldA" evidence="5">
    <location>
        <begin position="12"/>
        <end position="179"/>
    </location>
</feature>
<dbReference type="InterPro" id="IPR001670">
    <property type="entry name" value="ADH_Fe/GldA"/>
</dbReference>
<dbReference type="Pfam" id="PF00465">
    <property type="entry name" value="Fe-ADH"/>
    <property type="match status" value="1"/>
</dbReference>
<evidence type="ECO:0000256" key="2">
    <source>
        <dbReference type="ARBA" id="ARBA00007358"/>
    </source>
</evidence>
<accession>A0ABP8GB85</accession>
<evidence type="ECO:0000256" key="1">
    <source>
        <dbReference type="ARBA" id="ARBA00001962"/>
    </source>
</evidence>
<evidence type="ECO:0000259" key="6">
    <source>
        <dbReference type="Pfam" id="PF25137"/>
    </source>
</evidence>
<proteinExistence type="inferred from homology"/>
<dbReference type="EMBL" id="BAABFO010000001">
    <property type="protein sequence ID" value="GAA4321089.1"/>
    <property type="molecule type" value="Genomic_DNA"/>
</dbReference>
<dbReference type="PROSITE" id="PS00913">
    <property type="entry name" value="ADH_IRON_1"/>
    <property type="match status" value="1"/>
</dbReference>
<comment type="caution">
    <text evidence="7">The sequence shown here is derived from an EMBL/GenBank/DDBJ whole genome shotgun (WGS) entry which is preliminary data.</text>
</comment>
<dbReference type="InterPro" id="IPR039697">
    <property type="entry name" value="Alcohol_dehydrogenase_Fe"/>
</dbReference>
<dbReference type="RefSeq" id="WP_345245045.1">
    <property type="nucleotide sequence ID" value="NZ_BAABFO010000001.1"/>
</dbReference>
<keyword evidence="3" id="KW-0560">Oxidoreductase</keyword>
<comment type="similarity">
    <text evidence="2">Belongs to the iron-containing alcohol dehydrogenase family.</text>
</comment>
<gene>
    <name evidence="7" type="ORF">GCM10023144_00070</name>
</gene>
<dbReference type="Gene3D" id="3.40.50.1970">
    <property type="match status" value="1"/>
</dbReference>
<sequence>MSTASFGVTRSPRLILFGHGQRFALGRTAVALGRRALLCTDPRFGAAPELGALVDNLREAGVEARVYDGTEAELPAAGIHACVDAMRGFDPEVVVGVGGGSCMDMAKLVSLLLAHDGPLDRYYGELNVPGPVRPVIALPTTSGTGSEVTPVAVLADDARDLKVGVSTPYLIPHAAICDPDLTTSCPPRLTAYSAADALTHAIESFTAVRREPTAALAGERVFVGKNALSDAYALSAIGAIARWLPRALADGADGQARAGLMLGALHAGLAFGAAGTAAAHAIQYPVGALTHTAHAVGVAQLMPYVMAYNRPACTDEFAQIARAMNVAGDDPERLADAAIDAVAALLDGAGVPRTLAELGLPQDRIGWVAAQSMLAARLVTNNPRPLDERTMHAIVAAAFRGDRAWRG</sequence>
<dbReference type="PANTHER" id="PTHR11496">
    <property type="entry name" value="ALCOHOL DEHYDROGENASE"/>
    <property type="match status" value="1"/>
</dbReference>
<evidence type="ECO:0000313" key="8">
    <source>
        <dbReference type="Proteomes" id="UP001501671"/>
    </source>
</evidence>
<dbReference type="Gene3D" id="1.20.1090.10">
    <property type="entry name" value="Dehydroquinate synthase-like - alpha domain"/>
    <property type="match status" value="1"/>
</dbReference>
<dbReference type="SUPFAM" id="SSF56796">
    <property type="entry name" value="Dehydroquinate synthase-like"/>
    <property type="match status" value="1"/>
</dbReference>
<dbReference type="Pfam" id="PF25137">
    <property type="entry name" value="ADH_Fe_C"/>
    <property type="match status" value="1"/>
</dbReference>
<feature type="domain" description="Fe-containing alcohol dehydrogenase-like C-terminal" evidence="6">
    <location>
        <begin position="190"/>
        <end position="399"/>
    </location>
</feature>
<keyword evidence="8" id="KW-1185">Reference proteome</keyword>
<reference evidence="8" key="1">
    <citation type="journal article" date="2019" name="Int. J. Syst. Evol. Microbiol.">
        <title>The Global Catalogue of Microorganisms (GCM) 10K type strain sequencing project: providing services to taxonomists for standard genome sequencing and annotation.</title>
        <authorList>
            <consortium name="The Broad Institute Genomics Platform"/>
            <consortium name="The Broad Institute Genome Sequencing Center for Infectious Disease"/>
            <person name="Wu L."/>
            <person name="Ma J."/>
        </authorList>
    </citation>
    <scope>NUCLEOTIDE SEQUENCE [LARGE SCALE GENOMIC DNA]</scope>
    <source>
        <strain evidence="8">JCM 17666</strain>
    </source>
</reference>